<organism evidence="3 4">
    <name type="scientific">Beauveria asiatica</name>
    <dbReference type="NCBI Taxonomy" id="1069075"/>
    <lineage>
        <taxon>Eukaryota</taxon>
        <taxon>Fungi</taxon>
        <taxon>Dikarya</taxon>
        <taxon>Ascomycota</taxon>
        <taxon>Pezizomycotina</taxon>
        <taxon>Sordariomycetes</taxon>
        <taxon>Hypocreomycetidae</taxon>
        <taxon>Hypocreales</taxon>
        <taxon>Cordycipitaceae</taxon>
        <taxon>Beauveria</taxon>
    </lineage>
</organism>
<dbReference type="PANTHER" id="PTHR37534">
    <property type="entry name" value="TRANSCRIPTIONAL ACTIVATOR PROTEIN UGA3"/>
    <property type="match status" value="1"/>
</dbReference>
<name>A0AAW0RL09_9HYPO</name>
<reference evidence="3 4" key="1">
    <citation type="submission" date="2020-02" db="EMBL/GenBank/DDBJ databases">
        <title>Comparative genomics of the hypocrealean fungal genus Beauvera.</title>
        <authorList>
            <person name="Showalter D.N."/>
            <person name="Bushley K.E."/>
            <person name="Rehner S.A."/>
        </authorList>
    </citation>
    <scope>NUCLEOTIDE SEQUENCE [LARGE SCALE GENOMIC DNA]</scope>
    <source>
        <strain evidence="3 4">ARSEF4384</strain>
    </source>
</reference>
<dbReference type="GO" id="GO:0000976">
    <property type="term" value="F:transcription cis-regulatory region binding"/>
    <property type="evidence" value="ECO:0007669"/>
    <property type="project" value="TreeGrafter"/>
</dbReference>
<gene>
    <name evidence="3" type="ORF">G3M48_008503</name>
</gene>
<dbReference type="EMBL" id="JAAHCF010000640">
    <property type="protein sequence ID" value="KAK8142626.1"/>
    <property type="molecule type" value="Genomic_DNA"/>
</dbReference>
<dbReference type="Pfam" id="PF11951">
    <property type="entry name" value="Fungal_trans_2"/>
    <property type="match status" value="1"/>
</dbReference>
<dbReference type="InterPro" id="IPR021858">
    <property type="entry name" value="Fun_TF"/>
</dbReference>
<comment type="subcellular location">
    <subcellularLocation>
        <location evidence="1">Nucleus</location>
    </subcellularLocation>
</comment>
<evidence type="ECO:0008006" key="5">
    <source>
        <dbReference type="Google" id="ProtNLM"/>
    </source>
</evidence>
<comment type="caution">
    <text evidence="3">The sequence shown here is derived from an EMBL/GenBank/DDBJ whole genome shotgun (WGS) entry which is preliminary data.</text>
</comment>
<dbReference type="AlphaFoldDB" id="A0AAW0RL09"/>
<evidence type="ECO:0000313" key="3">
    <source>
        <dbReference type="EMBL" id="KAK8142626.1"/>
    </source>
</evidence>
<evidence type="ECO:0000313" key="4">
    <source>
        <dbReference type="Proteomes" id="UP001397290"/>
    </source>
</evidence>
<proteinExistence type="predicted"/>
<evidence type="ECO:0000256" key="2">
    <source>
        <dbReference type="ARBA" id="ARBA00023242"/>
    </source>
</evidence>
<dbReference type="GO" id="GO:0005634">
    <property type="term" value="C:nucleus"/>
    <property type="evidence" value="ECO:0007669"/>
    <property type="project" value="UniProtKB-SubCell"/>
</dbReference>
<evidence type="ECO:0000256" key="1">
    <source>
        <dbReference type="ARBA" id="ARBA00004123"/>
    </source>
</evidence>
<dbReference type="GO" id="GO:0003700">
    <property type="term" value="F:DNA-binding transcription factor activity"/>
    <property type="evidence" value="ECO:0007669"/>
    <property type="project" value="TreeGrafter"/>
</dbReference>
<dbReference type="PANTHER" id="PTHR37534:SF51">
    <property type="entry name" value="ACRIFLAVINE SENSITIVITY CONTROL PROTEIN ACR-2"/>
    <property type="match status" value="1"/>
</dbReference>
<keyword evidence="2" id="KW-0539">Nucleus</keyword>
<keyword evidence="4" id="KW-1185">Reference proteome</keyword>
<dbReference type="GO" id="GO:0045944">
    <property type="term" value="P:positive regulation of transcription by RNA polymerase II"/>
    <property type="evidence" value="ECO:0007669"/>
    <property type="project" value="TreeGrafter"/>
</dbReference>
<sequence length="466" mass="51035">MTTRLQEANATRQKRWAPKVRTGCQTCRTFLRVYAAPSPRSTGVAAVLVASAESSTVFVVVVIAAAVASRRAGRAPELAFHGSDPILPIRVAKYGTHDIQDPPFHTGDVMAARFVCQIIGYQAVTVSRRRGRLVSFWEEPQFAAMRRNYSRYLVEFLGIVNRCIRGSGGSGGGGGGGGTSRAFHYLWNLLSFDLTLNESLWQAHVKGALAYAQFVGGPRAALSLPGPTIFFRQLVLQAIVSNATSPTTQQITGHLGYTDDDIKTILADEDSTRPFPVELVVVLRHITQVRVHAASRTRTSELRQRMQHVFRQINAFDPRAWADELEFYSGAVTPAIGRLFQLATCLYGLLSLPASIAAPPPPLLATTSPGVASLRVSQRTELLACLRDTWPALPATTNMSWPLLVAGVAAVDGPVEDREFVARCLDKTWRSPLGNVAPLLVLEKLRAFWKSGKRGWEDCFDEPTPR</sequence>
<dbReference type="Proteomes" id="UP001397290">
    <property type="component" value="Unassembled WGS sequence"/>
</dbReference>
<protein>
    <recommendedName>
        <fullName evidence="5">C6 finger domain protein</fullName>
    </recommendedName>
</protein>
<accession>A0AAW0RL09</accession>